<dbReference type="InterPro" id="IPR013783">
    <property type="entry name" value="Ig-like_fold"/>
</dbReference>
<feature type="chain" id="PRO_5045662926" description="DUF11 domain-containing protein" evidence="1">
    <location>
        <begin position="30"/>
        <end position="248"/>
    </location>
</feature>
<dbReference type="Gene3D" id="2.60.40.10">
    <property type="entry name" value="Immunoglobulins"/>
    <property type="match status" value="1"/>
</dbReference>
<keyword evidence="5" id="KW-1185">Reference proteome</keyword>
<dbReference type="InterPro" id="IPR051172">
    <property type="entry name" value="Chlamydia_OmcB"/>
</dbReference>
<dbReference type="PANTHER" id="PTHR34819">
    <property type="entry name" value="LARGE CYSTEINE-RICH PERIPLASMIC PROTEIN OMCB"/>
    <property type="match status" value="1"/>
</dbReference>
<dbReference type="Proteomes" id="UP001302072">
    <property type="component" value="Chromosome"/>
</dbReference>
<feature type="domain" description="DUF11" evidence="2">
    <location>
        <begin position="147"/>
        <end position="245"/>
    </location>
</feature>
<keyword evidence="1" id="KW-0732">Signal</keyword>
<protein>
    <recommendedName>
        <fullName evidence="6">DUF11 domain-containing protein</fullName>
    </recommendedName>
</protein>
<proteinExistence type="predicted"/>
<dbReference type="PANTHER" id="PTHR34819:SF3">
    <property type="entry name" value="CELL SURFACE PROTEIN"/>
    <property type="match status" value="1"/>
</dbReference>
<feature type="signal peptide" evidence="1">
    <location>
        <begin position="1"/>
        <end position="29"/>
    </location>
</feature>
<evidence type="ECO:0000259" key="2">
    <source>
        <dbReference type="Pfam" id="PF01345"/>
    </source>
</evidence>
<evidence type="ECO:0000256" key="1">
    <source>
        <dbReference type="SAM" id="SignalP"/>
    </source>
</evidence>
<reference evidence="4 5" key="1">
    <citation type="submission" date="2022-12" db="EMBL/GenBank/DDBJ databases">
        <title>Two new species, Stenotrophomonas aracearum and Stenotrophomonas oahuensis, isolated from Anthurium (Araceae family) in Hawaii.</title>
        <authorList>
            <person name="Chunag S.C."/>
            <person name="Dobhal S."/>
            <person name="Alvarez A."/>
            <person name="Arif M."/>
        </authorList>
    </citation>
    <scope>NUCLEOTIDE SEQUENCE [LARGE SCALE GENOMIC DNA]</scope>
    <source>
        <strain evidence="4 5">A5586</strain>
    </source>
</reference>
<evidence type="ECO:0000313" key="5">
    <source>
        <dbReference type="Proteomes" id="UP001302072"/>
    </source>
</evidence>
<evidence type="ECO:0000259" key="3">
    <source>
        <dbReference type="Pfam" id="PF24514"/>
    </source>
</evidence>
<evidence type="ECO:0008006" key="6">
    <source>
        <dbReference type="Google" id="ProtNLM"/>
    </source>
</evidence>
<evidence type="ECO:0000313" key="4">
    <source>
        <dbReference type="EMBL" id="WNH52257.1"/>
    </source>
</evidence>
<gene>
    <name evidence="4" type="ORF">PDM29_18275</name>
</gene>
<dbReference type="Pfam" id="PF01345">
    <property type="entry name" value="DUF11"/>
    <property type="match status" value="1"/>
</dbReference>
<dbReference type="EMBL" id="CP115541">
    <property type="protein sequence ID" value="WNH52257.1"/>
    <property type="molecule type" value="Genomic_DNA"/>
</dbReference>
<dbReference type="InterPro" id="IPR047589">
    <property type="entry name" value="DUF11_rpt"/>
</dbReference>
<organism evidence="4 5">
    <name type="scientific">Stenotrophomonas oahuensis</name>
    <dbReference type="NCBI Taxonomy" id="3003271"/>
    <lineage>
        <taxon>Bacteria</taxon>
        <taxon>Pseudomonadati</taxon>
        <taxon>Pseudomonadota</taxon>
        <taxon>Gammaproteobacteria</taxon>
        <taxon>Lysobacterales</taxon>
        <taxon>Lysobacteraceae</taxon>
        <taxon>Stenotrophomonas</taxon>
    </lineage>
</organism>
<feature type="domain" description="SpaA-like prealbumin fold" evidence="3">
    <location>
        <begin position="32"/>
        <end position="140"/>
    </location>
</feature>
<dbReference type="RefSeq" id="WP_311191462.1">
    <property type="nucleotide sequence ID" value="NZ_CP115541.1"/>
</dbReference>
<dbReference type="NCBIfam" id="TIGR01451">
    <property type="entry name" value="B_ant_repeat"/>
    <property type="match status" value="1"/>
</dbReference>
<name>A0ABY9YMX4_9GAMM</name>
<dbReference type="InterPro" id="IPR055371">
    <property type="entry name" value="SpaA_PFL_dom_4"/>
</dbReference>
<sequence>MRAQRHYRASTWSGLLLALAALYCQPAGAQTVQLAKTTQGGTGTYDFTLTNLSSASDSITTTVDGSPTLSPNVHTVTSIAVDITIDETPAVGFQLIGAECVDTSGTVPGPIGGPGGGSAILIPGNTLQLASTVVCTFTNAQAVVDPDLAISKTASPTVVASGGTVTYTLTASNVGSTDVTDAVLTDSVGAGLSCTTPGSCAASGGAVCPGSIPAGDQLGTGLTVPSLPVGSAVEVTFACTVTATGLPP</sequence>
<dbReference type="Pfam" id="PF24514">
    <property type="entry name" value="SpaA_4"/>
    <property type="match status" value="1"/>
</dbReference>
<accession>A0ABY9YMX4</accession>
<dbReference type="InterPro" id="IPR001434">
    <property type="entry name" value="OmcB-like_DUF11"/>
</dbReference>